<comment type="caution">
    <text evidence="2">The sequence shown here is derived from an EMBL/GenBank/DDBJ whole genome shotgun (WGS) entry which is preliminary data.</text>
</comment>
<name>A0A413TRY4_9FIRM</name>
<dbReference type="InterPro" id="IPR054201">
    <property type="entry name" value="DUF6906"/>
</dbReference>
<evidence type="ECO:0000313" key="2">
    <source>
        <dbReference type="EMBL" id="RHA87415.1"/>
    </source>
</evidence>
<evidence type="ECO:0000313" key="3">
    <source>
        <dbReference type="Proteomes" id="UP000283492"/>
    </source>
</evidence>
<dbReference type="EMBL" id="QSFX01000020">
    <property type="protein sequence ID" value="RHA87415.1"/>
    <property type="molecule type" value="Genomic_DNA"/>
</dbReference>
<reference evidence="2 3" key="1">
    <citation type="submission" date="2018-08" db="EMBL/GenBank/DDBJ databases">
        <title>A genome reference for cultivated species of the human gut microbiota.</title>
        <authorList>
            <person name="Zou Y."/>
            <person name="Xue W."/>
            <person name="Luo G."/>
        </authorList>
    </citation>
    <scope>NUCLEOTIDE SEQUENCE [LARGE SCALE GENOMIC DNA]</scope>
    <source>
        <strain evidence="2 3">AM42-1AC</strain>
    </source>
</reference>
<dbReference type="Proteomes" id="UP000283492">
    <property type="component" value="Unassembled WGS sequence"/>
</dbReference>
<sequence>MLKREYKRREPTKEERIFLKSRGLIPDNWLILYENKSELAVVSRRKSYRKVLKKPRKKLIKKKKELC</sequence>
<gene>
    <name evidence="2" type="ORF">DW914_11315</name>
</gene>
<dbReference type="AlphaFoldDB" id="A0A413TRY4"/>
<protein>
    <recommendedName>
        <fullName evidence="1">DUF6906 domain-containing protein</fullName>
    </recommendedName>
</protein>
<evidence type="ECO:0000259" key="1">
    <source>
        <dbReference type="Pfam" id="PF21847"/>
    </source>
</evidence>
<dbReference type="Pfam" id="PF21847">
    <property type="entry name" value="DUF6906"/>
    <property type="match status" value="1"/>
</dbReference>
<dbReference type="RefSeq" id="WP_118582166.1">
    <property type="nucleotide sequence ID" value="NZ_CABJFX010000020.1"/>
</dbReference>
<organism evidence="2 3">
    <name type="scientific">Roseburia inulinivorans</name>
    <dbReference type="NCBI Taxonomy" id="360807"/>
    <lineage>
        <taxon>Bacteria</taxon>
        <taxon>Bacillati</taxon>
        <taxon>Bacillota</taxon>
        <taxon>Clostridia</taxon>
        <taxon>Lachnospirales</taxon>
        <taxon>Lachnospiraceae</taxon>
        <taxon>Roseburia</taxon>
    </lineage>
</organism>
<proteinExistence type="predicted"/>
<accession>A0A413TRY4</accession>
<feature type="domain" description="DUF6906" evidence="1">
    <location>
        <begin position="11"/>
        <end position="54"/>
    </location>
</feature>